<dbReference type="EMBL" id="JASBWU010000001">
    <property type="protein sequence ID" value="KAJ9125586.1"/>
    <property type="molecule type" value="Genomic_DNA"/>
</dbReference>
<dbReference type="Proteomes" id="UP001243375">
    <property type="component" value="Unassembled WGS sequence"/>
</dbReference>
<comment type="caution">
    <text evidence="1">The sequence shown here is derived from an EMBL/GenBank/DDBJ whole genome shotgun (WGS) entry which is preliminary data.</text>
</comment>
<gene>
    <name evidence="1" type="ORF">QFC22_000548</name>
</gene>
<protein>
    <submittedName>
        <fullName evidence="1">Uncharacterized protein</fullName>
    </submittedName>
</protein>
<organism evidence="1 2">
    <name type="scientific">Naganishia vaughanmartiniae</name>
    <dbReference type="NCBI Taxonomy" id="1424756"/>
    <lineage>
        <taxon>Eukaryota</taxon>
        <taxon>Fungi</taxon>
        <taxon>Dikarya</taxon>
        <taxon>Basidiomycota</taxon>
        <taxon>Agaricomycotina</taxon>
        <taxon>Tremellomycetes</taxon>
        <taxon>Filobasidiales</taxon>
        <taxon>Filobasidiaceae</taxon>
        <taxon>Naganishia</taxon>
    </lineage>
</organism>
<evidence type="ECO:0000313" key="2">
    <source>
        <dbReference type="Proteomes" id="UP001243375"/>
    </source>
</evidence>
<proteinExistence type="predicted"/>
<accession>A0ACC2XPM3</accession>
<evidence type="ECO:0000313" key="1">
    <source>
        <dbReference type="EMBL" id="KAJ9125586.1"/>
    </source>
</evidence>
<reference evidence="1" key="1">
    <citation type="submission" date="2023-04" db="EMBL/GenBank/DDBJ databases">
        <title>Draft Genome sequencing of Naganishia species isolated from polar environments using Oxford Nanopore Technology.</title>
        <authorList>
            <person name="Leo P."/>
            <person name="Venkateswaran K."/>
        </authorList>
    </citation>
    <scope>NUCLEOTIDE SEQUENCE</scope>
    <source>
        <strain evidence="1">MNA-CCFEE 5425</strain>
    </source>
</reference>
<keyword evidence="2" id="KW-1185">Reference proteome</keyword>
<name>A0ACC2XPM3_9TREE</name>
<sequence length="213" mass="24327">MSVKSQGEAKEKTLIVVFGASGDLATKMTFPSLFGLFKDGYLPPKTHIVGYARSDLERKDFEERLTGGLDEKESKDKIEEFKKISTYVKGAYDEDDAFKNLESELQKMADKDFDGDSHRIYYLAVPPSQFTSLADKLYKNNYKGISNRLVIEKPFGKDSASAKEMMEAITKDGWKQEEIYRIDHFIGDEMVRVHSAILLDEPSLLIKLFPWDE</sequence>